<accession>A0A2P5WFA4</accession>
<sequence>MANLWHLIGRVSITDIGDKRILFRFYYEVDRDKVVKGSPWTFNNHLLIISMLNEEEDPLEVPLNNANFYRSTIFLQGCEKVDVRKPLKRWKRLLIAKLKEWSKDLLTGWDTSLRALPRRAAVRESPWLREPGSDWGVISGPSGSKQGNDFRNQQIPNLMRNYRANLGLNLMVSLRRDSTEKQREWTNNCPNDKSAKPAERINRILDIRDNGILGKGGNLNQPIFEKDWIEELQISNDYSEGDKYVVKDRGFRFERMWLLEELCEDEVKSL</sequence>
<organism evidence="2 3">
    <name type="scientific">Gossypium barbadense</name>
    <name type="common">Sea Island cotton</name>
    <name type="synonym">Hibiscus barbadensis</name>
    <dbReference type="NCBI Taxonomy" id="3634"/>
    <lineage>
        <taxon>Eukaryota</taxon>
        <taxon>Viridiplantae</taxon>
        <taxon>Streptophyta</taxon>
        <taxon>Embryophyta</taxon>
        <taxon>Tracheophyta</taxon>
        <taxon>Spermatophyta</taxon>
        <taxon>Magnoliopsida</taxon>
        <taxon>eudicotyledons</taxon>
        <taxon>Gunneridae</taxon>
        <taxon>Pentapetalae</taxon>
        <taxon>rosids</taxon>
        <taxon>malvids</taxon>
        <taxon>Malvales</taxon>
        <taxon>Malvaceae</taxon>
        <taxon>Malvoideae</taxon>
        <taxon>Gossypium</taxon>
    </lineage>
</organism>
<proteinExistence type="predicted"/>
<dbReference type="InterPro" id="IPR025558">
    <property type="entry name" value="DUF4283"/>
</dbReference>
<dbReference type="OrthoDB" id="999237at2759"/>
<dbReference type="AlphaFoldDB" id="A0A2P5WFA4"/>
<evidence type="ECO:0000313" key="3">
    <source>
        <dbReference type="Proteomes" id="UP000239757"/>
    </source>
</evidence>
<evidence type="ECO:0000259" key="1">
    <source>
        <dbReference type="Pfam" id="PF14111"/>
    </source>
</evidence>
<name>A0A2P5WFA4_GOSBA</name>
<protein>
    <recommendedName>
        <fullName evidence="1">DUF4283 domain-containing protein</fullName>
    </recommendedName>
</protein>
<dbReference type="Pfam" id="PF14111">
    <property type="entry name" value="DUF4283"/>
    <property type="match status" value="1"/>
</dbReference>
<dbReference type="Proteomes" id="UP000239757">
    <property type="component" value="Unassembled WGS sequence"/>
</dbReference>
<evidence type="ECO:0000313" key="2">
    <source>
        <dbReference type="EMBL" id="PPR89779.1"/>
    </source>
</evidence>
<dbReference type="EMBL" id="KZ667831">
    <property type="protein sequence ID" value="PPR89779.1"/>
    <property type="molecule type" value="Genomic_DNA"/>
</dbReference>
<gene>
    <name evidence="2" type="ORF">GOBAR_AA30908</name>
</gene>
<reference evidence="2 3" key="1">
    <citation type="submission" date="2015-01" db="EMBL/GenBank/DDBJ databases">
        <title>Genome of allotetraploid Gossypium barbadense reveals genomic plasticity and fiber elongation in cotton evolution.</title>
        <authorList>
            <person name="Chen X."/>
            <person name="Liu X."/>
            <person name="Zhao B."/>
            <person name="Zheng H."/>
            <person name="Hu Y."/>
            <person name="Lu G."/>
            <person name="Yang C."/>
            <person name="Chen J."/>
            <person name="Shan C."/>
            <person name="Zhang L."/>
            <person name="Zhou Y."/>
            <person name="Wang L."/>
            <person name="Guo W."/>
            <person name="Bai Y."/>
            <person name="Ruan J."/>
            <person name="Shangguan X."/>
            <person name="Mao Y."/>
            <person name="Jiang J."/>
            <person name="Zhu Y."/>
            <person name="Lei J."/>
            <person name="Kang H."/>
            <person name="Chen S."/>
            <person name="He X."/>
            <person name="Wang R."/>
            <person name="Wang Y."/>
            <person name="Chen J."/>
            <person name="Wang L."/>
            <person name="Yu S."/>
            <person name="Wang B."/>
            <person name="Wei J."/>
            <person name="Song S."/>
            <person name="Lu X."/>
            <person name="Gao Z."/>
            <person name="Gu W."/>
            <person name="Deng X."/>
            <person name="Ma D."/>
            <person name="Wang S."/>
            <person name="Liang W."/>
            <person name="Fang L."/>
            <person name="Cai C."/>
            <person name="Zhu X."/>
            <person name="Zhou B."/>
            <person name="Zhang Y."/>
            <person name="Chen Z."/>
            <person name="Xu S."/>
            <person name="Zhu R."/>
            <person name="Wang S."/>
            <person name="Zhang T."/>
            <person name="Zhao G."/>
        </authorList>
    </citation>
    <scope>NUCLEOTIDE SEQUENCE [LARGE SCALE GENOMIC DNA]</scope>
    <source>
        <strain evidence="3">cv. Xinhai21</strain>
        <tissue evidence="2">Leaf</tissue>
    </source>
</reference>
<feature type="domain" description="DUF4283" evidence="1">
    <location>
        <begin position="1"/>
        <end position="59"/>
    </location>
</feature>